<dbReference type="Pfam" id="PF06507">
    <property type="entry name" value="ARF_AD"/>
    <property type="match status" value="1"/>
</dbReference>
<accession>A0A2U1PG69</accession>
<dbReference type="OrthoDB" id="1604947at2759"/>
<dbReference type="InterPro" id="IPR010525">
    <property type="entry name" value="ARF_dom"/>
</dbReference>
<dbReference type="GO" id="GO:0009734">
    <property type="term" value="P:auxin-activated signaling pathway"/>
    <property type="evidence" value="ECO:0007669"/>
    <property type="project" value="UniProtKB-KW"/>
</dbReference>
<dbReference type="GO" id="GO:0005634">
    <property type="term" value="C:nucleus"/>
    <property type="evidence" value="ECO:0007669"/>
    <property type="project" value="UniProtKB-SubCell"/>
</dbReference>
<evidence type="ECO:0000256" key="2">
    <source>
        <dbReference type="ARBA" id="ARBA00007853"/>
    </source>
</evidence>
<dbReference type="GO" id="GO:0006355">
    <property type="term" value="P:regulation of DNA-templated transcription"/>
    <property type="evidence" value="ECO:0007669"/>
    <property type="project" value="InterPro"/>
</dbReference>
<dbReference type="STRING" id="35608.A0A2U1PG69"/>
<dbReference type="Gene3D" id="2.30.30.1040">
    <property type="match status" value="1"/>
</dbReference>
<keyword evidence="7" id="KW-0927">Auxin signaling pathway</keyword>
<name>A0A2U1PG69_ARTAN</name>
<comment type="similarity">
    <text evidence="2">Belongs to the ARF family.</text>
</comment>
<protein>
    <submittedName>
        <fullName evidence="9">Aux/IAA-ARF-dimerization</fullName>
    </submittedName>
</protein>
<dbReference type="GO" id="GO:0003677">
    <property type="term" value="F:DNA binding"/>
    <property type="evidence" value="ECO:0007669"/>
    <property type="project" value="UniProtKB-KW"/>
</dbReference>
<evidence type="ECO:0000313" key="10">
    <source>
        <dbReference type="Proteomes" id="UP000245207"/>
    </source>
</evidence>
<dbReference type="EMBL" id="PKPP01001194">
    <property type="protein sequence ID" value="PWA84764.1"/>
    <property type="molecule type" value="Genomic_DNA"/>
</dbReference>
<dbReference type="InterPro" id="IPR044835">
    <property type="entry name" value="ARF_plant"/>
</dbReference>
<keyword evidence="5" id="KW-0804">Transcription</keyword>
<feature type="domain" description="Auxin response factor" evidence="8">
    <location>
        <begin position="3"/>
        <end position="79"/>
    </location>
</feature>
<dbReference type="PANTHER" id="PTHR31384">
    <property type="entry name" value="AUXIN RESPONSE FACTOR 4-RELATED"/>
    <property type="match status" value="1"/>
</dbReference>
<comment type="subcellular location">
    <subcellularLocation>
        <location evidence="1">Nucleus</location>
    </subcellularLocation>
</comment>
<dbReference type="AlphaFoldDB" id="A0A2U1PG69"/>
<evidence type="ECO:0000259" key="8">
    <source>
        <dbReference type="Pfam" id="PF06507"/>
    </source>
</evidence>
<evidence type="ECO:0000256" key="4">
    <source>
        <dbReference type="ARBA" id="ARBA00023125"/>
    </source>
</evidence>
<keyword evidence="6" id="KW-0539">Nucleus</keyword>
<reference evidence="9 10" key="1">
    <citation type="journal article" date="2018" name="Mol. Plant">
        <title>The genome of Artemisia annua provides insight into the evolution of Asteraceae family and artemisinin biosynthesis.</title>
        <authorList>
            <person name="Shen Q."/>
            <person name="Zhang L."/>
            <person name="Liao Z."/>
            <person name="Wang S."/>
            <person name="Yan T."/>
            <person name="Shi P."/>
            <person name="Liu M."/>
            <person name="Fu X."/>
            <person name="Pan Q."/>
            <person name="Wang Y."/>
            <person name="Lv Z."/>
            <person name="Lu X."/>
            <person name="Zhang F."/>
            <person name="Jiang W."/>
            <person name="Ma Y."/>
            <person name="Chen M."/>
            <person name="Hao X."/>
            <person name="Li L."/>
            <person name="Tang Y."/>
            <person name="Lv G."/>
            <person name="Zhou Y."/>
            <person name="Sun X."/>
            <person name="Brodelius P.E."/>
            <person name="Rose J.K.C."/>
            <person name="Tang K."/>
        </authorList>
    </citation>
    <scope>NUCLEOTIDE SEQUENCE [LARGE SCALE GENOMIC DNA]</scope>
    <source>
        <strain evidence="10">cv. Huhao1</strain>
        <tissue evidence="9">Leaf</tissue>
    </source>
</reference>
<dbReference type="PANTHER" id="PTHR31384:SF102">
    <property type="entry name" value="AUXIN RESPONSE FACTOR 4"/>
    <property type="match status" value="1"/>
</dbReference>
<evidence type="ECO:0000256" key="5">
    <source>
        <dbReference type="ARBA" id="ARBA00023163"/>
    </source>
</evidence>
<evidence type="ECO:0000313" key="9">
    <source>
        <dbReference type="EMBL" id="PWA84764.1"/>
    </source>
</evidence>
<keyword evidence="3" id="KW-0805">Transcription regulation</keyword>
<sequence length="142" mass="16587">MENQYMKSVRSMIYVGTRLKMKFCMEESPERSFSGVVTGVGDLDPYKWSNSKWRCLMVRWDEDIGIDHQEWIFSWDIDLSARIMAKQSGQDGIFTNPDNDQEERLRTQFNGIRIPDDDGTFDDRECVQVLANKALILARHLT</sequence>
<dbReference type="Proteomes" id="UP000245207">
    <property type="component" value="Unassembled WGS sequence"/>
</dbReference>
<evidence type="ECO:0000256" key="6">
    <source>
        <dbReference type="ARBA" id="ARBA00023242"/>
    </source>
</evidence>
<evidence type="ECO:0000256" key="7">
    <source>
        <dbReference type="ARBA" id="ARBA00023294"/>
    </source>
</evidence>
<dbReference type="FunFam" id="2.30.30.1040:FF:000001">
    <property type="entry name" value="Auxin response factor"/>
    <property type="match status" value="1"/>
</dbReference>
<gene>
    <name evidence="9" type="ORF">CTI12_AA156090</name>
</gene>
<evidence type="ECO:0000256" key="1">
    <source>
        <dbReference type="ARBA" id="ARBA00004123"/>
    </source>
</evidence>
<comment type="caution">
    <text evidence="9">The sequence shown here is derived from an EMBL/GenBank/DDBJ whole genome shotgun (WGS) entry which is preliminary data.</text>
</comment>
<keyword evidence="4" id="KW-0238">DNA-binding</keyword>
<organism evidence="9 10">
    <name type="scientific">Artemisia annua</name>
    <name type="common">Sweet wormwood</name>
    <dbReference type="NCBI Taxonomy" id="35608"/>
    <lineage>
        <taxon>Eukaryota</taxon>
        <taxon>Viridiplantae</taxon>
        <taxon>Streptophyta</taxon>
        <taxon>Embryophyta</taxon>
        <taxon>Tracheophyta</taxon>
        <taxon>Spermatophyta</taxon>
        <taxon>Magnoliopsida</taxon>
        <taxon>eudicotyledons</taxon>
        <taxon>Gunneridae</taxon>
        <taxon>Pentapetalae</taxon>
        <taxon>asterids</taxon>
        <taxon>campanulids</taxon>
        <taxon>Asterales</taxon>
        <taxon>Asteraceae</taxon>
        <taxon>Asteroideae</taxon>
        <taxon>Anthemideae</taxon>
        <taxon>Artemisiinae</taxon>
        <taxon>Artemisia</taxon>
    </lineage>
</organism>
<keyword evidence="10" id="KW-1185">Reference proteome</keyword>
<proteinExistence type="inferred from homology"/>
<evidence type="ECO:0000256" key="3">
    <source>
        <dbReference type="ARBA" id="ARBA00023015"/>
    </source>
</evidence>